<accession>A0A811RDF0</accession>
<protein>
    <submittedName>
        <fullName evidence="2">Uncharacterized protein</fullName>
    </submittedName>
</protein>
<gene>
    <name evidence="2" type="ORF">NCGR_LOCUS51292</name>
</gene>
<evidence type="ECO:0000313" key="3">
    <source>
        <dbReference type="Proteomes" id="UP000604825"/>
    </source>
</evidence>
<dbReference type="AlphaFoldDB" id="A0A811RDF0"/>
<sequence length="154" mass="15780">MPPHHLLRGWRRGPLRHLRGRCGGVGTRAGGGGVHRESTGLGVAATVVEWKATAADGDLKAVAGEEELDAAAGERGGGGDGKSRQTVRRVGKEVGRTIKDAMGLYNVRFPSRVDGGGYARYRKGRPDPDPAIAGEPEVAAGAGEVVEACGSGGS</sequence>
<comment type="caution">
    <text evidence="2">The sequence shown here is derived from an EMBL/GenBank/DDBJ whole genome shotgun (WGS) entry which is preliminary data.</text>
</comment>
<evidence type="ECO:0000313" key="2">
    <source>
        <dbReference type="EMBL" id="CAD6267987.1"/>
    </source>
</evidence>
<keyword evidence="3" id="KW-1185">Reference proteome</keyword>
<dbReference type="Proteomes" id="UP000604825">
    <property type="component" value="Unassembled WGS sequence"/>
</dbReference>
<reference evidence="2" key="1">
    <citation type="submission" date="2020-10" db="EMBL/GenBank/DDBJ databases">
        <authorList>
            <person name="Han B."/>
            <person name="Lu T."/>
            <person name="Zhao Q."/>
            <person name="Huang X."/>
            <person name="Zhao Y."/>
        </authorList>
    </citation>
    <scope>NUCLEOTIDE SEQUENCE</scope>
</reference>
<feature type="region of interest" description="Disordered" evidence="1">
    <location>
        <begin position="66"/>
        <end position="90"/>
    </location>
</feature>
<dbReference type="EMBL" id="CAJGYO010000014">
    <property type="protein sequence ID" value="CAD6267987.1"/>
    <property type="molecule type" value="Genomic_DNA"/>
</dbReference>
<name>A0A811RDF0_9POAL</name>
<evidence type="ECO:0000256" key="1">
    <source>
        <dbReference type="SAM" id="MobiDB-lite"/>
    </source>
</evidence>
<proteinExistence type="predicted"/>
<organism evidence="2 3">
    <name type="scientific">Miscanthus lutarioriparius</name>
    <dbReference type="NCBI Taxonomy" id="422564"/>
    <lineage>
        <taxon>Eukaryota</taxon>
        <taxon>Viridiplantae</taxon>
        <taxon>Streptophyta</taxon>
        <taxon>Embryophyta</taxon>
        <taxon>Tracheophyta</taxon>
        <taxon>Spermatophyta</taxon>
        <taxon>Magnoliopsida</taxon>
        <taxon>Liliopsida</taxon>
        <taxon>Poales</taxon>
        <taxon>Poaceae</taxon>
        <taxon>PACMAD clade</taxon>
        <taxon>Panicoideae</taxon>
        <taxon>Andropogonodae</taxon>
        <taxon>Andropogoneae</taxon>
        <taxon>Saccharinae</taxon>
        <taxon>Miscanthus</taxon>
    </lineage>
</organism>